<dbReference type="OrthoDB" id="1699231at2759"/>
<feature type="domain" description="Sodium/calcium exchanger membrane region" evidence="11">
    <location>
        <begin position="67"/>
        <end position="239"/>
    </location>
</feature>
<comment type="caution">
    <text evidence="12">The sequence shown here is derived from an EMBL/GenBank/DDBJ whole genome shotgun (WGS) entry which is preliminary data.</text>
</comment>
<dbReference type="InterPro" id="IPR004837">
    <property type="entry name" value="NaCa_Exmemb"/>
</dbReference>
<evidence type="ECO:0000256" key="2">
    <source>
        <dbReference type="ARBA" id="ARBA00008170"/>
    </source>
</evidence>
<keyword evidence="10" id="KW-0926">Vacuole</keyword>
<dbReference type="GO" id="GO:0015369">
    <property type="term" value="F:calcium:proton antiporter activity"/>
    <property type="evidence" value="ECO:0007669"/>
    <property type="project" value="UniProtKB-UniRule"/>
</dbReference>
<keyword evidence="13" id="KW-1185">Reference proteome</keyword>
<evidence type="ECO:0000256" key="9">
    <source>
        <dbReference type="ARBA" id="ARBA00023136"/>
    </source>
</evidence>
<keyword evidence="5 10" id="KW-0812">Transmembrane</keyword>
<evidence type="ECO:0000256" key="4">
    <source>
        <dbReference type="ARBA" id="ARBA00022568"/>
    </source>
</evidence>
<keyword evidence="9 10" id="KW-0472">Membrane</keyword>
<evidence type="ECO:0000256" key="8">
    <source>
        <dbReference type="ARBA" id="ARBA00023065"/>
    </source>
</evidence>
<keyword evidence="7 10" id="KW-1133">Transmembrane helix</keyword>
<comment type="function">
    <text evidence="10">Has a role in promoting intracellular calcium ion sequestration via the exchange of calcium ions for hydrogen ions across the vacuolar membrane. Involved also in manganese ion homeostasis via its uptake into the vacuole.</text>
</comment>
<dbReference type="GO" id="GO:0006874">
    <property type="term" value="P:intracellular calcium ion homeostasis"/>
    <property type="evidence" value="ECO:0007669"/>
    <property type="project" value="TreeGrafter"/>
</dbReference>
<comment type="similarity">
    <text evidence="2 10">Belongs to the Ca(2+):cation antiporter (CaCA) (TC 2.A.19) family.</text>
</comment>
<dbReference type="NCBIfam" id="TIGR00378">
    <property type="entry name" value="cax"/>
    <property type="match status" value="1"/>
</dbReference>
<evidence type="ECO:0000256" key="3">
    <source>
        <dbReference type="ARBA" id="ARBA00022448"/>
    </source>
</evidence>
<keyword evidence="6 10" id="KW-0106">Calcium</keyword>
<proteinExistence type="inferred from homology"/>
<organism evidence="12 13">
    <name type="scientific">Acaulospora morrowiae</name>
    <dbReference type="NCBI Taxonomy" id="94023"/>
    <lineage>
        <taxon>Eukaryota</taxon>
        <taxon>Fungi</taxon>
        <taxon>Fungi incertae sedis</taxon>
        <taxon>Mucoromycota</taxon>
        <taxon>Glomeromycotina</taxon>
        <taxon>Glomeromycetes</taxon>
        <taxon>Diversisporales</taxon>
        <taxon>Acaulosporaceae</taxon>
        <taxon>Acaulospora</taxon>
    </lineage>
</organism>
<dbReference type="InterPro" id="IPR004713">
    <property type="entry name" value="CaH_exchang"/>
</dbReference>
<keyword evidence="4 10" id="KW-0109">Calcium transport</keyword>
<feature type="transmembrane region" description="Helical" evidence="10">
    <location>
        <begin position="295"/>
        <end position="314"/>
    </location>
</feature>
<keyword evidence="3 10" id="KW-0813">Transport</keyword>
<dbReference type="PANTHER" id="PTHR31503">
    <property type="entry name" value="VACUOLAR CALCIUM ION TRANSPORTER"/>
    <property type="match status" value="1"/>
</dbReference>
<dbReference type="GO" id="GO:0005774">
    <property type="term" value="C:vacuolar membrane"/>
    <property type="evidence" value="ECO:0007669"/>
    <property type="project" value="UniProtKB-SubCell"/>
</dbReference>
<dbReference type="AlphaFoldDB" id="A0A9N8WHL5"/>
<reference evidence="12" key="1">
    <citation type="submission" date="2021-06" db="EMBL/GenBank/DDBJ databases">
        <authorList>
            <person name="Kallberg Y."/>
            <person name="Tangrot J."/>
            <person name="Rosling A."/>
        </authorList>
    </citation>
    <scope>NUCLEOTIDE SEQUENCE</scope>
    <source>
        <strain evidence="12">CL551</strain>
    </source>
</reference>
<dbReference type="InterPro" id="IPR044880">
    <property type="entry name" value="NCX_ion-bd_dom_sf"/>
</dbReference>
<evidence type="ECO:0000313" key="13">
    <source>
        <dbReference type="Proteomes" id="UP000789342"/>
    </source>
</evidence>
<evidence type="ECO:0000256" key="1">
    <source>
        <dbReference type="ARBA" id="ARBA00004127"/>
    </source>
</evidence>
<evidence type="ECO:0000256" key="5">
    <source>
        <dbReference type="ARBA" id="ARBA00022692"/>
    </source>
</evidence>
<feature type="transmembrane region" description="Helical" evidence="10">
    <location>
        <begin position="127"/>
        <end position="154"/>
    </location>
</feature>
<evidence type="ECO:0000259" key="11">
    <source>
        <dbReference type="Pfam" id="PF01699"/>
    </source>
</evidence>
<feature type="transmembrane region" description="Helical" evidence="10">
    <location>
        <begin position="259"/>
        <end position="283"/>
    </location>
</feature>
<evidence type="ECO:0000313" key="12">
    <source>
        <dbReference type="EMBL" id="CAG8484859.1"/>
    </source>
</evidence>
<keyword evidence="8 10" id="KW-0406">Ion transport</keyword>
<accession>A0A9N8WHL5</accession>
<feature type="transmembrane region" description="Helical" evidence="10">
    <location>
        <begin position="334"/>
        <end position="357"/>
    </location>
</feature>
<feature type="transmembrane region" description="Helical" evidence="10">
    <location>
        <begin position="363"/>
        <end position="384"/>
    </location>
</feature>
<feature type="transmembrane region" description="Helical" evidence="10">
    <location>
        <begin position="100"/>
        <end position="121"/>
    </location>
</feature>
<sequence length="441" mass="48516">MSGREKGQLEIIYKDDAETTGEKKPQDTCCSWIINLLIKIRDIGGVSLLLVFVLLTIIMAQYKINQWVMFLVSFIAIIPLSNILTIGLNDLTARLGPAYLSILHAFSGNFVELVIEVYALLDGRYAIVRSAILGAILCNITLVLGMAFLAGSWPTQGRVRSRTLHLQDSSFQAKLFVNTSASILALGVLGLVIPAAFKIAAIPQTSLTLDSIECDLQTISHATAIILLLVYCGLLVFQLKTHVQEVIDAKEYEFTDPKYNLFLDIFLVAASIAGIIICARYLVTTIEHLAEEFELGTGFVGVVLFPLCVVSNFIEHYQAIKDAFRDKVDTAVGLILNTSVQMTLLVTPILVIIGWIIGKPLTLDFNVLEIAVLACAVLIVNYLVADNQATWLEGYMLVISYVLIAVAFFYFPNTIESNNNVYCNPFSRNMRSKNASTTVAA</sequence>
<evidence type="ECO:0000256" key="6">
    <source>
        <dbReference type="ARBA" id="ARBA00022837"/>
    </source>
</evidence>
<feature type="transmembrane region" description="Helical" evidence="10">
    <location>
        <begin position="391"/>
        <end position="411"/>
    </location>
</feature>
<dbReference type="Pfam" id="PF01699">
    <property type="entry name" value="Na_Ca_ex"/>
    <property type="match status" value="2"/>
</dbReference>
<dbReference type="Proteomes" id="UP000789342">
    <property type="component" value="Unassembled WGS sequence"/>
</dbReference>
<feature type="transmembrane region" description="Helical" evidence="10">
    <location>
        <begin position="43"/>
        <end position="62"/>
    </location>
</feature>
<dbReference type="GO" id="GO:0012505">
    <property type="term" value="C:endomembrane system"/>
    <property type="evidence" value="ECO:0007669"/>
    <property type="project" value="UniProtKB-SubCell"/>
</dbReference>
<keyword evidence="10" id="KW-0050">Antiport</keyword>
<evidence type="ECO:0000256" key="7">
    <source>
        <dbReference type="ARBA" id="ARBA00022989"/>
    </source>
</evidence>
<dbReference type="EMBL" id="CAJVPV010001056">
    <property type="protein sequence ID" value="CAG8484859.1"/>
    <property type="molecule type" value="Genomic_DNA"/>
</dbReference>
<feature type="transmembrane region" description="Helical" evidence="10">
    <location>
        <begin position="219"/>
        <end position="239"/>
    </location>
</feature>
<gene>
    <name evidence="12" type="ORF">AMORRO_LOCUS2489</name>
</gene>
<feature type="domain" description="Sodium/calcium exchanger membrane region" evidence="11">
    <location>
        <begin position="265"/>
        <end position="409"/>
    </location>
</feature>
<feature type="transmembrane region" description="Helical" evidence="10">
    <location>
        <begin position="175"/>
        <end position="199"/>
    </location>
</feature>
<name>A0A9N8WHL5_9GLOM</name>
<dbReference type="PANTHER" id="PTHR31503:SF22">
    <property type="entry name" value="VACUOLAR CALCIUM ION TRANSPORTER"/>
    <property type="match status" value="1"/>
</dbReference>
<feature type="transmembrane region" description="Helical" evidence="10">
    <location>
        <begin position="68"/>
        <end position="88"/>
    </location>
</feature>
<dbReference type="InterPro" id="IPR004798">
    <property type="entry name" value="CAX-like"/>
</dbReference>
<evidence type="ECO:0000256" key="10">
    <source>
        <dbReference type="RuleBase" id="RU365028"/>
    </source>
</evidence>
<comment type="subcellular location">
    <subcellularLocation>
        <location evidence="1">Endomembrane system</location>
        <topology evidence="1">Multi-pass membrane protein</topology>
    </subcellularLocation>
    <subcellularLocation>
        <location evidence="10">Vacuole membrane</location>
    </subcellularLocation>
</comment>
<dbReference type="Gene3D" id="1.20.1420.30">
    <property type="entry name" value="NCX, central ion-binding region"/>
    <property type="match status" value="1"/>
</dbReference>
<protein>
    <recommendedName>
        <fullName evidence="10">Vacuolar calcium ion transporter</fullName>
    </recommendedName>
</protein>